<evidence type="ECO:0000256" key="13">
    <source>
        <dbReference type="SAM" id="Phobius"/>
    </source>
</evidence>
<dbReference type="EMBL" id="PFEN01000002">
    <property type="protein sequence ID" value="PJE69768.1"/>
    <property type="molecule type" value="Genomic_DNA"/>
</dbReference>
<dbReference type="PANTHER" id="PTHR35864">
    <property type="entry name" value="ZINC METALLOPROTEASE MJ0611-RELATED"/>
    <property type="match status" value="1"/>
</dbReference>
<feature type="domain" description="Peptidase M50" evidence="14">
    <location>
        <begin position="119"/>
        <end position="176"/>
    </location>
</feature>
<comment type="similarity">
    <text evidence="3">Belongs to the peptidase M50B family.</text>
</comment>
<organism evidence="15 16">
    <name type="scientific">Candidatus Staskawiczbacteria bacterium CG10_big_fil_rev_8_21_14_0_10_38_10</name>
    <dbReference type="NCBI Taxonomy" id="1974891"/>
    <lineage>
        <taxon>Bacteria</taxon>
        <taxon>Candidatus Staskawicziibacteriota</taxon>
    </lineage>
</organism>
<feature type="transmembrane region" description="Helical" evidence="13">
    <location>
        <begin position="50"/>
        <end position="71"/>
    </location>
</feature>
<feature type="transmembrane region" description="Helical" evidence="13">
    <location>
        <begin position="169"/>
        <end position="187"/>
    </location>
</feature>
<evidence type="ECO:0000256" key="1">
    <source>
        <dbReference type="ARBA" id="ARBA00001947"/>
    </source>
</evidence>
<dbReference type="GO" id="GO:0006508">
    <property type="term" value="P:proteolysis"/>
    <property type="evidence" value="ECO:0007669"/>
    <property type="project" value="UniProtKB-KW"/>
</dbReference>
<dbReference type="GO" id="GO:0005886">
    <property type="term" value="C:plasma membrane"/>
    <property type="evidence" value="ECO:0007669"/>
    <property type="project" value="UniProtKB-SubCell"/>
</dbReference>
<evidence type="ECO:0000256" key="3">
    <source>
        <dbReference type="ARBA" id="ARBA00007931"/>
    </source>
</evidence>
<dbReference type="Pfam" id="PF02163">
    <property type="entry name" value="Peptidase_M50"/>
    <property type="match status" value="1"/>
</dbReference>
<dbReference type="Proteomes" id="UP000236946">
    <property type="component" value="Unassembled WGS sequence"/>
</dbReference>
<dbReference type="InterPro" id="IPR052348">
    <property type="entry name" value="Metallopeptidase_M50B"/>
</dbReference>
<evidence type="ECO:0000256" key="8">
    <source>
        <dbReference type="ARBA" id="ARBA00022801"/>
    </source>
</evidence>
<comment type="caution">
    <text evidence="15">The sequence shown here is derived from an EMBL/GenBank/DDBJ whole genome shotgun (WGS) entry which is preliminary data.</text>
</comment>
<evidence type="ECO:0000256" key="2">
    <source>
        <dbReference type="ARBA" id="ARBA00004651"/>
    </source>
</evidence>
<keyword evidence="10 13" id="KW-1133">Transmembrane helix</keyword>
<keyword evidence="7" id="KW-0479">Metal-binding</keyword>
<evidence type="ECO:0000256" key="10">
    <source>
        <dbReference type="ARBA" id="ARBA00022989"/>
    </source>
</evidence>
<dbReference type="InterPro" id="IPR008915">
    <property type="entry name" value="Peptidase_M50"/>
</dbReference>
<sequence>MLVTIFSLIVLLFSIIIHEIAHGSVAYSLGDHTAKNEGRLTLNPLKHLDPFGSVILPLLLFITRSPVLFGYAKPVPINPYNFRDQKWGSLKVAAAGPAANFSIAIIFGLLVRFLNLPESFSNFFIIITFYNILLGLFNLIPIPPLDGSHILFTLLPEKWANTKIFLQRYGFFILIFFIFFGGLHFLLRVIEKISFLITGI</sequence>
<accession>A0A2H9T244</accession>
<dbReference type="GO" id="GO:0046872">
    <property type="term" value="F:metal ion binding"/>
    <property type="evidence" value="ECO:0007669"/>
    <property type="project" value="UniProtKB-KW"/>
</dbReference>
<keyword evidence="5 15" id="KW-0645">Protease</keyword>
<keyword evidence="12 13" id="KW-0472">Membrane</keyword>
<proteinExistence type="inferred from homology"/>
<evidence type="ECO:0000256" key="9">
    <source>
        <dbReference type="ARBA" id="ARBA00022833"/>
    </source>
</evidence>
<evidence type="ECO:0000256" key="6">
    <source>
        <dbReference type="ARBA" id="ARBA00022692"/>
    </source>
</evidence>
<gene>
    <name evidence="15" type="ORF">COU98_00075</name>
</gene>
<evidence type="ECO:0000256" key="7">
    <source>
        <dbReference type="ARBA" id="ARBA00022723"/>
    </source>
</evidence>
<comment type="subcellular location">
    <subcellularLocation>
        <location evidence="2">Cell membrane</location>
        <topology evidence="2">Multi-pass membrane protein</topology>
    </subcellularLocation>
</comment>
<evidence type="ECO:0000256" key="4">
    <source>
        <dbReference type="ARBA" id="ARBA00022475"/>
    </source>
</evidence>
<evidence type="ECO:0000313" key="15">
    <source>
        <dbReference type="EMBL" id="PJE69768.1"/>
    </source>
</evidence>
<evidence type="ECO:0000256" key="5">
    <source>
        <dbReference type="ARBA" id="ARBA00022670"/>
    </source>
</evidence>
<evidence type="ECO:0000313" key="16">
    <source>
        <dbReference type="Proteomes" id="UP000236946"/>
    </source>
</evidence>
<keyword evidence="11" id="KW-0482">Metalloprotease</keyword>
<feature type="transmembrane region" description="Helical" evidence="13">
    <location>
        <begin position="92"/>
        <end position="114"/>
    </location>
</feature>
<comment type="cofactor">
    <cofactor evidence="1">
        <name>Zn(2+)</name>
        <dbReference type="ChEBI" id="CHEBI:29105"/>
    </cofactor>
</comment>
<keyword evidence="6 13" id="KW-0812">Transmembrane</keyword>
<protein>
    <submittedName>
        <fullName evidence="15">Site-2 protease family protein</fullName>
    </submittedName>
</protein>
<reference evidence="16" key="1">
    <citation type="submission" date="2017-09" db="EMBL/GenBank/DDBJ databases">
        <title>Depth-based differentiation of microbial function through sediment-hosted aquifers and enrichment of novel symbionts in the deep terrestrial subsurface.</title>
        <authorList>
            <person name="Probst A.J."/>
            <person name="Ladd B."/>
            <person name="Jarett J.K."/>
            <person name="Geller-Mcgrath D.E."/>
            <person name="Sieber C.M.K."/>
            <person name="Emerson J.B."/>
            <person name="Anantharaman K."/>
            <person name="Thomas B.C."/>
            <person name="Malmstrom R."/>
            <person name="Stieglmeier M."/>
            <person name="Klingl A."/>
            <person name="Woyke T."/>
            <person name="Ryan C.M."/>
            <person name="Banfield J.F."/>
        </authorList>
    </citation>
    <scope>NUCLEOTIDE SEQUENCE [LARGE SCALE GENOMIC DNA]</scope>
</reference>
<dbReference type="GO" id="GO:0008237">
    <property type="term" value="F:metallopeptidase activity"/>
    <property type="evidence" value="ECO:0007669"/>
    <property type="project" value="UniProtKB-KW"/>
</dbReference>
<evidence type="ECO:0000259" key="14">
    <source>
        <dbReference type="Pfam" id="PF02163"/>
    </source>
</evidence>
<dbReference type="InterPro" id="IPR044537">
    <property type="entry name" value="Rip2-like"/>
</dbReference>
<evidence type="ECO:0000256" key="11">
    <source>
        <dbReference type="ARBA" id="ARBA00023049"/>
    </source>
</evidence>
<dbReference type="CDD" id="cd06158">
    <property type="entry name" value="S2P-M50_like_1"/>
    <property type="match status" value="1"/>
</dbReference>
<dbReference type="AlphaFoldDB" id="A0A2H9T244"/>
<evidence type="ECO:0000256" key="12">
    <source>
        <dbReference type="ARBA" id="ARBA00023136"/>
    </source>
</evidence>
<keyword evidence="9" id="KW-0862">Zinc</keyword>
<name>A0A2H9T244_9BACT</name>
<keyword evidence="8" id="KW-0378">Hydrolase</keyword>
<feature type="transmembrane region" description="Helical" evidence="13">
    <location>
        <begin position="120"/>
        <end position="140"/>
    </location>
</feature>
<dbReference type="PANTHER" id="PTHR35864:SF1">
    <property type="entry name" value="ZINC METALLOPROTEASE YWHC-RELATED"/>
    <property type="match status" value="1"/>
</dbReference>
<keyword evidence="4" id="KW-1003">Cell membrane</keyword>